<accession>A0A077EL93</accession>
<protein>
    <recommendedName>
        <fullName evidence="2">Outer membrane protein beta-barrel domain-containing protein</fullName>
    </recommendedName>
</protein>
<feature type="chain" id="PRO_5001717824" description="Outer membrane protein beta-barrel domain-containing protein" evidence="1">
    <location>
        <begin position="19"/>
        <end position="207"/>
    </location>
</feature>
<sequence>MKKLFLGLGLLAGTFAFSQVGPKFGIKAGMNVSSISENGGLSDTKSKIGFNAGVFLNAPLSSNFSIQPEVIYNDLGSKVTFGRDNQNSYSTNLGYISVPVMFQFNATQQFYLEAGPEFSFLVSAKNKLKDGNGNVAVDDWTKTATDNLNTFNFGLGVGLGFNITPNIGINARYVAGLTNIGKTDNPIGRSYSESKNNVFQVGLGLAF</sequence>
<name>A0A077EL93_9FLAO</name>
<dbReference type="eggNOG" id="COG3637">
    <property type="taxonomic scope" value="Bacteria"/>
</dbReference>
<dbReference type="SUPFAM" id="SSF56925">
    <property type="entry name" value="OMPA-like"/>
    <property type="match status" value="1"/>
</dbReference>
<dbReference type="HOGENOM" id="CLU_082049_4_2_10"/>
<dbReference type="Pfam" id="PF13568">
    <property type="entry name" value="OMP_b-brl_2"/>
    <property type="match status" value="1"/>
</dbReference>
<reference evidence="3" key="2">
    <citation type="journal article" date="2015" name="Genome Biol. Evol.">
        <title>Complete Genome Sequence and Transcriptomic Analysis of the Novel Pathogen Elizabethkingia anophelis in Response to Oxidative Stress.</title>
        <authorList>
            <person name="Li Y."/>
            <person name="Liu Y."/>
            <person name="Chew S.C."/>
            <person name="Tay M."/>
            <person name="Salido M.M."/>
            <person name="Teo J."/>
            <person name="Lauro F.M."/>
            <person name="Givskov M."/>
            <person name="Yang L."/>
        </authorList>
    </citation>
    <scope>NUCLEOTIDE SEQUENCE</scope>
    <source>
        <strain evidence="3">NUHP1</strain>
    </source>
</reference>
<dbReference type="Proteomes" id="UP000028933">
    <property type="component" value="Chromosome"/>
</dbReference>
<reference evidence="3" key="1">
    <citation type="journal article" date="2013" name="Lancet">
        <title>First case of E anophelis outbreak in an intensive-care unit.</title>
        <authorList>
            <person name="Teo J."/>
            <person name="Tan S.Y."/>
            <person name="Tay M."/>
            <person name="Ding Y."/>
            <person name="Kjelleberg S."/>
            <person name="Givskov M."/>
            <person name="Lin R.T."/>
            <person name="Yang L."/>
        </authorList>
    </citation>
    <scope>NUCLEOTIDE SEQUENCE [LARGE SCALE GENOMIC DNA]</scope>
    <source>
        <strain evidence="3">NUHP1</strain>
    </source>
</reference>
<dbReference type="InterPro" id="IPR011250">
    <property type="entry name" value="OMP/PagP_B-barrel"/>
</dbReference>
<dbReference type="InterPro" id="IPR025665">
    <property type="entry name" value="Beta-barrel_OMP_2"/>
</dbReference>
<feature type="signal peptide" evidence="1">
    <location>
        <begin position="1"/>
        <end position="18"/>
    </location>
</feature>
<feature type="domain" description="Outer membrane protein beta-barrel" evidence="2">
    <location>
        <begin position="23"/>
        <end position="180"/>
    </location>
</feature>
<gene>
    <name evidence="3" type="ORF">BD94_2430</name>
</gene>
<dbReference type="RefSeq" id="WP_009088078.1">
    <property type="nucleotide sequence ID" value="NZ_CP007547.1"/>
</dbReference>
<dbReference type="GeneID" id="56683495"/>
<evidence type="ECO:0000259" key="2">
    <source>
        <dbReference type="Pfam" id="PF13568"/>
    </source>
</evidence>
<keyword evidence="1" id="KW-0732">Signal</keyword>
<evidence type="ECO:0000313" key="3">
    <source>
        <dbReference type="EMBL" id="AIL46205.1"/>
    </source>
</evidence>
<dbReference type="KEGG" id="eao:BD94_2430"/>
<organism evidence="3 4">
    <name type="scientific">Elizabethkingia anophelis NUHP1</name>
    <dbReference type="NCBI Taxonomy" id="1338011"/>
    <lineage>
        <taxon>Bacteria</taxon>
        <taxon>Pseudomonadati</taxon>
        <taxon>Bacteroidota</taxon>
        <taxon>Flavobacteriia</taxon>
        <taxon>Flavobacteriales</taxon>
        <taxon>Weeksellaceae</taxon>
        <taxon>Elizabethkingia</taxon>
    </lineage>
</organism>
<dbReference type="Gene3D" id="2.40.160.20">
    <property type="match status" value="1"/>
</dbReference>
<dbReference type="AlphaFoldDB" id="A0A077EL93"/>
<proteinExistence type="predicted"/>
<evidence type="ECO:0000256" key="1">
    <source>
        <dbReference type="SAM" id="SignalP"/>
    </source>
</evidence>
<dbReference type="EMBL" id="CP007547">
    <property type="protein sequence ID" value="AIL46205.1"/>
    <property type="molecule type" value="Genomic_DNA"/>
</dbReference>
<dbReference type="STRING" id="1338011.BD94_2430"/>
<evidence type="ECO:0000313" key="4">
    <source>
        <dbReference type="Proteomes" id="UP000028933"/>
    </source>
</evidence>